<evidence type="ECO:0000259" key="5">
    <source>
        <dbReference type="PROSITE" id="PS50222"/>
    </source>
</evidence>
<dbReference type="PROSITE" id="PS50222">
    <property type="entry name" value="EF_HAND_2"/>
    <property type="match status" value="4"/>
</dbReference>
<dbReference type="InParanoid" id="G0R1S6"/>
<dbReference type="OrthoDB" id="312544at2759"/>
<evidence type="ECO:0000313" key="6">
    <source>
        <dbReference type="EMBL" id="EGR28578.1"/>
    </source>
</evidence>
<dbReference type="AlphaFoldDB" id="G0R1S6"/>
<dbReference type="GeneID" id="14904668"/>
<feature type="coiled-coil region" evidence="4">
    <location>
        <begin position="271"/>
        <end position="337"/>
    </location>
</feature>
<proteinExistence type="predicted"/>
<evidence type="ECO:0000256" key="3">
    <source>
        <dbReference type="ARBA" id="ARBA00022837"/>
    </source>
</evidence>
<accession>G0R1S6</accession>
<gene>
    <name evidence="6" type="ORF">IMG5_172510</name>
</gene>
<reference evidence="6 7" key="1">
    <citation type="submission" date="2011-07" db="EMBL/GenBank/DDBJ databases">
        <authorList>
            <person name="Coyne R."/>
            <person name="Brami D."/>
            <person name="Johnson J."/>
            <person name="Hostetler J."/>
            <person name="Hannick L."/>
            <person name="Clark T."/>
            <person name="Cassidy-Hanley D."/>
            <person name="Inman J."/>
        </authorList>
    </citation>
    <scope>NUCLEOTIDE SEQUENCE [LARGE SCALE GENOMIC DNA]</scope>
    <source>
        <strain evidence="6 7">G5</strain>
    </source>
</reference>
<dbReference type="EMBL" id="GL984229">
    <property type="protein sequence ID" value="EGR28578.1"/>
    <property type="molecule type" value="Genomic_DNA"/>
</dbReference>
<dbReference type="PANTHER" id="PTHR34524:SF6">
    <property type="entry name" value="CALCYPHOSINE LIKE"/>
    <property type="match status" value="1"/>
</dbReference>
<dbReference type="Gene3D" id="1.10.238.10">
    <property type="entry name" value="EF-hand"/>
    <property type="match status" value="2"/>
</dbReference>
<feature type="coiled-coil region" evidence="4">
    <location>
        <begin position="6"/>
        <end position="47"/>
    </location>
</feature>
<feature type="coiled-coil region" evidence="4">
    <location>
        <begin position="195"/>
        <end position="236"/>
    </location>
</feature>
<dbReference type="CDD" id="cd00051">
    <property type="entry name" value="EFh"/>
    <property type="match status" value="1"/>
</dbReference>
<dbReference type="InterPro" id="IPR018247">
    <property type="entry name" value="EF_Hand_1_Ca_BS"/>
</dbReference>
<dbReference type="GO" id="GO:0005509">
    <property type="term" value="F:calcium ion binding"/>
    <property type="evidence" value="ECO:0007669"/>
    <property type="project" value="InterPro"/>
</dbReference>
<evidence type="ECO:0000256" key="2">
    <source>
        <dbReference type="ARBA" id="ARBA00022737"/>
    </source>
</evidence>
<dbReference type="PANTHER" id="PTHR34524">
    <property type="entry name" value="CALCYPHOSIN"/>
    <property type="match status" value="1"/>
</dbReference>
<dbReference type="InterPro" id="IPR002048">
    <property type="entry name" value="EF_hand_dom"/>
</dbReference>
<dbReference type="FunFam" id="1.10.238.10:FF:000003">
    <property type="entry name" value="Calmodulin A"/>
    <property type="match status" value="1"/>
</dbReference>
<dbReference type="OMA" id="FECGKAK"/>
<feature type="coiled-coil region" evidence="4">
    <location>
        <begin position="443"/>
        <end position="491"/>
    </location>
</feature>
<feature type="domain" description="EF-hand" evidence="5">
    <location>
        <begin position="678"/>
        <end position="707"/>
    </location>
</feature>
<protein>
    <recommendedName>
        <fullName evidence="5">EF-hand domain-containing protein</fullName>
    </recommendedName>
</protein>
<dbReference type="SUPFAM" id="SSF47473">
    <property type="entry name" value="EF-hand"/>
    <property type="match status" value="1"/>
</dbReference>
<feature type="coiled-coil region" evidence="4">
    <location>
        <begin position="98"/>
        <end position="152"/>
    </location>
</feature>
<evidence type="ECO:0000313" key="7">
    <source>
        <dbReference type="Proteomes" id="UP000008983"/>
    </source>
</evidence>
<dbReference type="Pfam" id="PF13499">
    <property type="entry name" value="EF-hand_7"/>
    <property type="match status" value="2"/>
</dbReference>
<feature type="domain" description="EF-hand" evidence="5">
    <location>
        <begin position="797"/>
        <end position="832"/>
    </location>
</feature>
<keyword evidence="4" id="KW-0175">Coiled coil</keyword>
<organism evidence="6 7">
    <name type="scientific">Ichthyophthirius multifiliis</name>
    <name type="common">White spot disease agent</name>
    <name type="synonym">Ich</name>
    <dbReference type="NCBI Taxonomy" id="5932"/>
    <lineage>
        <taxon>Eukaryota</taxon>
        <taxon>Sar</taxon>
        <taxon>Alveolata</taxon>
        <taxon>Ciliophora</taxon>
        <taxon>Intramacronucleata</taxon>
        <taxon>Oligohymenophorea</taxon>
        <taxon>Hymenostomatida</taxon>
        <taxon>Ophryoglenina</taxon>
        <taxon>Ichthyophthirius</taxon>
    </lineage>
</organism>
<keyword evidence="3" id="KW-0106">Calcium</keyword>
<feature type="domain" description="EF-hand" evidence="5">
    <location>
        <begin position="761"/>
        <end position="796"/>
    </location>
</feature>
<dbReference type="PROSITE" id="PS00018">
    <property type="entry name" value="EF_HAND_1"/>
    <property type="match status" value="4"/>
</dbReference>
<keyword evidence="1" id="KW-0479">Metal-binding</keyword>
<keyword evidence="2" id="KW-0677">Repeat</keyword>
<dbReference type="RefSeq" id="XP_004029814.1">
    <property type="nucleotide sequence ID" value="XM_004029766.1"/>
</dbReference>
<dbReference type="InterPro" id="IPR011992">
    <property type="entry name" value="EF-hand-dom_pair"/>
</dbReference>
<feature type="coiled-coil region" evidence="4">
    <location>
        <begin position="576"/>
        <end position="648"/>
    </location>
</feature>
<dbReference type="eggNOG" id="KOG0027">
    <property type="taxonomic scope" value="Eukaryota"/>
</dbReference>
<sequence length="929" mass="111143">MSNKDTQKLEKQLIHQQIQIEELTKEKEALESVLSQTRIKCEDYQNEYEKAIIMKSRINEIVQSEVQKKETILNLQFEKRLKEFEYFKDRHNQQILRIQILEQENQNKDSQIKSFRRELKQALKKQYEGFQEQQWEQQRKEEMHETQDLRKKFGKEVQSYNDLSEKMSNILAENRVLRKLAKVPENYGFNIEDIKTSEQAKIEDFKAQIRYLEKEVEDLEGERIQLRNRLRIQANLFGQNPQGERYANLTQVQLIQVDEFVSNLKNKLFTNNKMDETKAQMQKKISQLELKVYQFERQQSDSEIKTQQKSIFSEKDIQKLIKQNDDLKKTLEAITNQLNIVQYSNLQKAPQPLPGQFGDWDDIQKVRSLKFQQITPADFFDSYNSGGFDKTLAKYQIAQLQVMNLESMHIMAEKEKENIVVLGELEEIKVKLEQCLLIQDNLYETYYEKNMQFEQEIKLLKEQINDKSIQVEILKSELNEYKNVVAMHKNNDQDKMMQKIAENAQKVSILDTNLIKVTRQYQYVNSLYNEINDSYKNYTTEFLNKEQLLIEKIHSLMQWKSKAQHYMQQLLKELQNSIKKNNYDILRQKYDKTQDEIVNLKERNTELLQQIHKLKNSDRELFEKNKKIGIMEEEIVELQLELEMVKNMLQVVDPTYKNYQIAYQKLIDLMQQKGISPMQVFQQIDENRDGSLGPKEFLQAMKKLELNFTKTEVDILFRFMDFDGNNNIDLKEFQRKLRRSGLNFKKTQEKIIFDLWEKIQQAGLSLGEVFKAFDKDGSGEVSKNEMHDTLKILLPNIDQETVDYVYELADTSGDQKISYLEFHSLFENIIQDNIRQFFQLYKRKLFFSREKLLMTVEELSWQKQVVLKIDEAIHQQGQYIKDLYQLIDNDNNSEITIDEFEGNYFNNKKKRLYKVKINNIKRRIKRFIQ</sequence>
<dbReference type="STRING" id="857967.G0R1S6"/>
<keyword evidence="7" id="KW-1185">Reference proteome</keyword>
<evidence type="ECO:0000256" key="1">
    <source>
        <dbReference type="ARBA" id="ARBA00022723"/>
    </source>
</evidence>
<evidence type="ECO:0000256" key="4">
    <source>
        <dbReference type="SAM" id="Coils"/>
    </source>
</evidence>
<feature type="domain" description="EF-hand" evidence="5">
    <location>
        <begin position="708"/>
        <end position="743"/>
    </location>
</feature>
<dbReference type="SMART" id="SM00054">
    <property type="entry name" value="EFh"/>
    <property type="match status" value="4"/>
</dbReference>
<name>G0R1S6_ICHMU</name>
<dbReference type="Proteomes" id="UP000008983">
    <property type="component" value="Unassembled WGS sequence"/>
</dbReference>
<dbReference type="InterPro" id="IPR051581">
    <property type="entry name" value="Ca-bind"/>
</dbReference>